<feature type="domain" description="Carrier" evidence="7">
    <location>
        <begin position="2448"/>
        <end position="2522"/>
    </location>
</feature>
<comment type="caution">
    <text evidence="8">The sequence shown here is derived from an EMBL/GenBank/DDBJ whole genome shotgun (WGS) entry which is preliminary data.</text>
</comment>
<organism evidence="8 9">
    <name type="scientific">Actinoplanes sandaracinus</name>
    <dbReference type="NCBI Taxonomy" id="3045177"/>
    <lineage>
        <taxon>Bacteria</taxon>
        <taxon>Bacillati</taxon>
        <taxon>Actinomycetota</taxon>
        <taxon>Actinomycetes</taxon>
        <taxon>Micromonosporales</taxon>
        <taxon>Micromonosporaceae</taxon>
        <taxon>Actinoplanes</taxon>
    </lineage>
</organism>
<dbReference type="Pfam" id="PF13193">
    <property type="entry name" value="AMP-binding_C"/>
    <property type="match status" value="2"/>
</dbReference>
<dbReference type="SUPFAM" id="SSF47336">
    <property type="entry name" value="ACP-like"/>
    <property type="match status" value="2"/>
</dbReference>
<keyword evidence="9" id="KW-1185">Reference proteome</keyword>
<dbReference type="PROSITE" id="PS00455">
    <property type="entry name" value="AMP_BINDING"/>
    <property type="match status" value="2"/>
</dbReference>
<dbReference type="InterPro" id="IPR036736">
    <property type="entry name" value="ACP-like_sf"/>
</dbReference>
<dbReference type="PANTHER" id="PTHR45527">
    <property type="entry name" value="NONRIBOSOMAL PEPTIDE SYNTHETASE"/>
    <property type="match status" value="1"/>
</dbReference>
<protein>
    <submittedName>
        <fullName evidence="8">Amino acid adenylation domain-containing protein</fullName>
    </submittedName>
</protein>
<dbReference type="SUPFAM" id="SSF52777">
    <property type="entry name" value="CoA-dependent acyltransferases"/>
    <property type="match status" value="8"/>
</dbReference>
<evidence type="ECO:0000313" key="9">
    <source>
        <dbReference type="Proteomes" id="UP001241758"/>
    </source>
</evidence>
<dbReference type="CDD" id="cd17646">
    <property type="entry name" value="A_NRPS_AB3403-like"/>
    <property type="match status" value="1"/>
</dbReference>
<name>A0ABT6WHP4_9ACTN</name>
<dbReference type="Gene3D" id="3.30.559.30">
    <property type="entry name" value="Nonribosomal peptide synthetase, condensation domain"/>
    <property type="match status" value="4"/>
</dbReference>
<reference evidence="8 9" key="1">
    <citation type="submission" date="2023-05" db="EMBL/GenBank/DDBJ databases">
        <title>Actinoplanes sp. NEAU-A12 genome sequencing.</title>
        <authorList>
            <person name="Wang Z.-S."/>
        </authorList>
    </citation>
    <scope>NUCLEOTIDE SEQUENCE [LARGE SCALE GENOMIC DNA]</scope>
    <source>
        <strain evidence="8 9">NEAU-A12</strain>
    </source>
</reference>
<dbReference type="Gene3D" id="3.30.559.10">
    <property type="entry name" value="Chloramphenicol acetyltransferase-like domain"/>
    <property type="match status" value="4"/>
</dbReference>
<evidence type="ECO:0000256" key="2">
    <source>
        <dbReference type="ARBA" id="ARBA00022450"/>
    </source>
</evidence>
<dbReference type="CDD" id="cd19543">
    <property type="entry name" value="DCL_NRPS"/>
    <property type="match status" value="1"/>
</dbReference>
<dbReference type="NCBIfam" id="TIGR01733">
    <property type="entry name" value="AA-adenyl-dom"/>
    <property type="match status" value="2"/>
</dbReference>
<evidence type="ECO:0000256" key="1">
    <source>
        <dbReference type="ARBA" id="ARBA00001957"/>
    </source>
</evidence>
<evidence type="ECO:0000259" key="7">
    <source>
        <dbReference type="PROSITE" id="PS50075"/>
    </source>
</evidence>
<evidence type="ECO:0000256" key="5">
    <source>
        <dbReference type="ARBA" id="ARBA00023194"/>
    </source>
</evidence>
<dbReference type="PANTHER" id="PTHR45527:SF1">
    <property type="entry name" value="FATTY ACID SYNTHASE"/>
    <property type="match status" value="1"/>
</dbReference>
<dbReference type="Proteomes" id="UP001241758">
    <property type="component" value="Unassembled WGS sequence"/>
</dbReference>
<dbReference type="InterPro" id="IPR020806">
    <property type="entry name" value="PKS_PP-bd"/>
</dbReference>
<dbReference type="Gene3D" id="3.40.50.980">
    <property type="match status" value="4"/>
</dbReference>
<keyword evidence="4" id="KW-0677">Repeat</keyword>
<dbReference type="InterPro" id="IPR000873">
    <property type="entry name" value="AMP-dep_synth/lig_dom"/>
</dbReference>
<dbReference type="Gene3D" id="3.30.300.30">
    <property type="match status" value="2"/>
</dbReference>
<keyword evidence="2" id="KW-0596">Phosphopantetheine</keyword>
<evidence type="ECO:0000313" key="8">
    <source>
        <dbReference type="EMBL" id="MDI6099254.1"/>
    </source>
</evidence>
<feature type="domain" description="Carrier" evidence="7">
    <location>
        <begin position="964"/>
        <end position="1038"/>
    </location>
</feature>
<dbReference type="InterPro" id="IPR025110">
    <property type="entry name" value="AMP-bd_C"/>
</dbReference>
<dbReference type="InterPro" id="IPR010060">
    <property type="entry name" value="NRPS_synth"/>
</dbReference>
<dbReference type="SMART" id="SM00823">
    <property type="entry name" value="PKS_PP"/>
    <property type="match status" value="2"/>
</dbReference>
<evidence type="ECO:0000256" key="3">
    <source>
        <dbReference type="ARBA" id="ARBA00022553"/>
    </source>
</evidence>
<dbReference type="Gene3D" id="2.30.38.10">
    <property type="entry name" value="Luciferase, Domain 3"/>
    <property type="match status" value="2"/>
</dbReference>
<dbReference type="InterPro" id="IPR023213">
    <property type="entry name" value="CAT-like_dom_sf"/>
</dbReference>
<dbReference type="InterPro" id="IPR001242">
    <property type="entry name" value="Condensation_dom"/>
</dbReference>
<dbReference type="SUPFAM" id="SSF56801">
    <property type="entry name" value="Acetyl-CoA synthetase-like"/>
    <property type="match status" value="2"/>
</dbReference>
<evidence type="ECO:0000256" key="4">
    <source>
        <dbReference type="ARBA" id="ARBA00022737"/>
    </source>
</evidence>
<feature type="region of interest" description="Disordered" evidence="6">
    <location>
        <begin position="2428"/>
        <end position="2450"/>
    </location>
</feature>
<dbReference type="Pfam" id="PF00668">
    <property type="entry name" value="Condensation"/>
    <property type="match status" value="4"/>
</dbReference>
<dbReference type="InterPro" id="IPR009081">
    <property type="entry name" value="PP-bd_ACP"/>
</dbReference>
<evidence type="ECO:0000256" key="6">
    <source>
        <dbReference type="SAM" id="MobiDB-lite"/>
    </source>
</evidence>
<dbReference type="PROSITE" id="PS00012">
    <property type="entry name" value="PHOSPHOPANTETHEINE"/>
    <property type="match status" value="2"/>
</dbReference>
<dbReference type="Pfam" id="PF00501">
    <property type="entry name" value="AMP-binding"/>
    <property type="match status" value="2"/>
</dbReference>
<dbReference type="CDD" id="cd05930">
    <property type="entry name" value="A_NRPS"/>
    <property type="match status" value="1"/>
</dbReference>
<dbReference type="NCBIfam" id="TIGR01720">
    <property type="entry name" value="NRPS-para261"/>
    <property type="match status" value="2"/>
</dbReference>
<dbReference type="InterPro" id="IPR010071">
    <property type="entry name" value="AA_adenyl_dom"/>
</dbReference>
<dbReference type="InterPro" id="IPR006162">
    <property type="entry name" value="Ppantetheine_attach_site"/>
</dbReference>
<keyword evidence="3" id="KW-0597">Phosphoprotein</keyword>
<comment type="cofactor">
    <cofactor evidence="1">
        <name>pantetheine 4'-phosphate</name>
        <dbReference type="ChEBI" id="CHEBI:47942"/>
    </cofactor>
</comment>
<dbReference type="EMBL" id="JASCTH010000006">
    <property type="protein sequence ID" value="MDI6099254.1"/>
    <property type="molecule type" value="Genomic_DNA"/>
</dbReference>
<keyword evidence="5" id="KW-0045">Antibiotic biosynthesis</keyword>
<gene>
    <name evidence="8" type="ORF">QLQ12_11675</name>
</gene>
<proteinExistence type="predicted"/>
<dbReference type="InterPro" id="IPR020845">
    <property type="entry name" value="AMP-binding_CS"/>
</dbReference>
<dbReference type="RefSeq" id="WP_282759319.1">
    <property type="nucleotide sequence ID" value="NZ_JASCTH010000006.1"/>
</dbReference>
<dbReference type="NCBIfam" id="NF003417">
    <property type="entry name" value="PRK04813.1"/>
    <property type="match status" value="2"/>
</dbReference>
<dbReference type="InterPro" id="IPR045851">
    <property type="entry name" value="AMP-bd_C_sf"/>
</dbReference>
<sequence length="2980" mass="316059">MAIHPLTPAQHGVWLAQRLDPANPIYNLAEYIEIGGPIDAGLFEAALRRTLADTEALRIRVDETADEPAVTVLPQADPALTVLDLRAEADPAEAGRDWMRADAGRAADLGTGPLFRWALLRVADDRTWWYQQYHHLALDGYGIVLVAGRVAAVYTALSAGEPVPATEFGPLRELAADESQYRAGEKFAADRDYWLRLFADRPAPAGLTDRQPSTPDRLIRRGARLHPETVGRLRATARELGASVPAVVAAATAAFFHGLSGTSDVVLGLPLTARRGRAARVTPGMMSAIAPLRLAAAPHRTLAEAVADASARLHGALRHQRYRFEDLQRDLKLTGDRSVIGPHLNLLLDAGPGGGALTFAGLTGRTFNLAGGPVDDLAFVLDARDGDTVARIELDANPGLYSETEAERHARRFAALLDQVARMPVDQPLGLVELADTTERRTVLHDWNQTSAPVPELRLPELIEEQVARTPDAIAVTCGPITLTYAEFNAAANRLARVLIARGAGPERLVALAMPRSAELMVAVYAVLKSGAGYLPVDVRYPPDRIDFMLADAAPALTVTVGTVGLDPAHAGEILRLDDDPVTTAIAAQVGVDVTDANRVRPLRGANPAYVIYTSGSTGRPKGVVVSHDNAVDLACWARTEIGAPALSKVLASTSLNFDVSVFEMFGPWSCGGQIEVVDDILALGDRPGGWSGSLISAVPSAFAQLLAGGAVEATAQQVVLAGEALSAQAVRDIRKAMPDAAVANIYGPTEATVYATAWYGGTADDPGQAPPPIGAPRTNTQTYVLNAALRPVPPGVTGELYLAGTGLARGYLDRPPLTAERFVADPYGPSGSRMYRTGDRARWHADGQLDYLGRADQQVKVRGYRIEPGEVESVLQSHPAVAQAAVLARTDGPVGAQLVAYLVPAGTELDLDSVRAHLGATLPEYMAPAGYVLLDALPLNPNGKLDRAALPAPDFAVAGSSRDPRGHREELLAGIFAEVLGLPRVGAEDSFFQLGGDSIVSIQLVSRLRQAGLRVTPREVFTHRTVAALAALAVPVDAPAELAGAGVGDVPLPPVVRWLRDRAGTTHPIDGVAQSVVLRTPAGLTDDRLRAALQVLLDHHDALRLTLRRDGADWRLTVTPPGSVDAAGCLRHVVTGTPDPGDERLEQERAAALAELRPTAGAMVRAVWCDPGPATPGWLVLAVHHLAVDGVSWRILIDDLATVVAGGRLDLVPVSYRTWAHRAPDPAPAVEAPVPGGSVLEARRPVTPADTEVTALRHVVTLGVAETEALLRVAAPALHAGVDDILLAAFAVAVRAGAERDEPLLVDVEEHGRPDDLAHAVGWFTRITTRVLELDGADAAAALAGSDLSIQVVKRVKEQLRAPAVRASQAPEAGFNYLGRIAADDGSDWSMVTVGGEIAVGTTSALPVAHSLEVNAVVVDGPDGPALSTAWSWPDGVIDRRRVEALARDFQRAVAAVCERAARPGGGGRTPSDLPLAGLDQAAVERLEQSHPTLVDVLPLAPLQDGLMFLAAYDAQGPDVYTVQFVFDLTGPVDRDRLRHAAQSLLDRHAGLRTAFVHDGRTPPVQVVCENVAVDWRDTRVDDDAELDRLLAADRAERFDLARPPLLRFTLVGRPGGRHRLILTNHHILLDGWSIPVLAGDLFHLYRTGGDPSGLPAVAAPRAYAAWLAAQDGEAARDAWRDALSGITAPTLVAPAAAGLAPAPPAKLQHRVPAELTRALQQAARGAGVTLNTLVQGAWGTLIGSLTGRRDVLFGATVAGRPAELAGVETMVGLFINTVPVRVTLDPARSFAATLAALQDQTSALQPHQHLSLTEIRRTTGFGGELFDTLVVFENYPVDPAVLDTSDTGMRIEAVSGHDATHYPMALVLVPGDKLGLRLEYRPDAVPARLAEAVLDRLRAVLATVAGDPGIPLARLEPITAAERELVLSGATAHRVEPVTLADLLDRQAARTPDAPAVIFDGVTWTYRQLDEASNRLARRLIAEGVGPESFVAVAIPRSFELIVALHAVVKAGAGYLPIDPGYPAARIDYLLADSAPALMLTVESTSGLGPGLRIDAAPVRDAVGALPSGPIGPDERTGVLHDTHPAYMIYTSGSTGNPKGVVVPHRGIVNRLAWMQHEYRLTAHDRVLQKTPSGFDVSVWEFFWASIEGAALVVAKPDGHSDPAYLAGLIQREAVTVVHFVPPMLAAFLAEPTAAGCSGLRTVICSGEALAPDLADRFHRVLGHAGLHNLYGPTEASVDVSYWACTPGEKTVPIGWPVWNTRLLVLDEFLRPVPPEVPGELYLAGVQLARGYRGRPALTAGRFVADPFAGPGDRLYRTGDVVRRRLDGALEFEGRTDHQVKIRGLRIELGEIEAAIAAQDTVAQTVVLVREDAPGSKRLVGYVVPAAGQTVDLTGLRGALAERLPEYMVPAAFVLLDRLPVTANGKLDRDALPAPERGGPASDGRAPRTPAEQVLAGLFADVLGLPAVTVDDSFFDLGGDSIVSINLVGRARQAGLELTPRDVFTHKTVAALALAARTTGADEPADPDAGIGDVPLTPIMRWWLDTGGPVTGFHQSMTVDAPPGLTARTLTDAVQRLLDHHDVLRMRLSGTAGSWRLAVGPRGSVAAADLITGADGTALDPRLGHNLWFRWSGATLTVSAHHLVVDGVSWPILLSDLRTLLFDPRAPLPPVGTSFRQWATQLSADASGPSRQAELAHWTRTLGEREALLGKRPLDPARDTVDTLREVRIEVSAAVTGPLLATVPAMFHCRTDDALLTALALAVANWRNRPAPVLVDIERHGRAGDGAELSRTVGWFTSLAPVRLDAGAVEWNQTRIGGPAVESALKQVKEQLRSAPDDGLGYGLLRYLNSGTAEHLAALAKPQILFNYLGRLGTGATGRMGGGADAGQPVAYPVDFTVWAIDGPDGPRLGAVVRWPGEVLDEAAVRDLAEDWTTALAGIATYATDGGTGGHTPSDLTVSALSQDEIDEFEDELEADNL</sequence>
<dbReference type="Pfam" id="PF00550">
    <property type="entry name" value="PP-binding"/>
    <property type="match status" value="2"/>
</dbReference>
<accession>A0ABT6WHP4</accession>
<dbReference type="PROSITE" id="PS50075">
    <property type="entry name" value="CARRIER"/>
    <property type="match status" value="2"/>
</dbReference>
<dbReference type="Gene3D" id="1.10.1200.10">
    <property type="entry name" value="ACP-like"/>
    <property type="match status" value="2"/>
</dbReference>